<keyword evidence="4" id="KW-0675">Receptor</keyword>
<evidence type="ECO:0000313" key="4">
    <source>
        <dbReference type="EMBL" id="NAW50273.1"/>
    </source>
</evidence>
<dbReference type="RefSeq" id="WP_166518627.1">
    <property type="nucleotide sequence ID" value="NZ_JAAABJ010000247.1"/>
</dbReference>
<proteinExistence type="predicted"/>
<comment type="subcellular location">
    <subcellularLocation>
        <location evidence="1">Cell outer membrane</location>
    </subcellularLocation>
</comment>
<dbReference type="Proteomes" id="UP000553459">
    <property type="component" value="Unassembled WGS sequence"/>
</dbReference>
<gene>
    <name evidence="4" type="ORF">GNY06_02345</name>
</gene>
<dbReference type="EMBL" id="JAAABJ010000247">
    <property type="protein sequence ID" value="NAW50273.1"/>
    <property type="molecule type" value="Genomic_DNA"/>
</dbReference>
<dbReference type="AlphaFoldDB" id="A0A845PT99"/>
<keyword evidence="2" id="KW-0472">Membrane</keyword>
<name>A0A845PT99_9FLAO</name>
<evidence type="ECO:0000256" key="1">
    <source>
        <dbReference type="ARBA" id="ARBA00004442"/>
    </source>
</evidence>
<evidence type="ECO:0000256" key="2">
    <source>
        <dbReference type="ARBA" id="ARBA00023136"/>
    </source>
</evidence>
<dbReference type="SUPFAM" id="SSF56935">
    <property type="entry name" value="Porins"/>
    <property type="match status" value="1"/>
</dbReference>
<dbReference type="InterPro" id="IPR036942">
    <property type="entry name" value="Beta-barrel_TonB_sf"/>
</dbReference>
<keyword evidence="3" id="KW-0998">Cell outer membrane</keyword>
<reference evidence="4 5" key="1">
    <citation type="submission" date="2019-11" db="EMBL/GenBank/DDBJ databases">
        <title>Characterization of Elizabethkingia argenteiflava sp. nov., isolated from inner surface of Soybean Pods.</title>
        <authorList>
            <person name="Mo S."/>
        </authorList>
    </citation>
    <scope>NUCLEOTIDE SEQUENCE [LARGE SCALE GENOMIC DNA]</scope>
    <source>
        <strain evidence="4 5">YB22</strain>
    </source>
</reference>
<sequence>MKKQIQYITIIGILGWGGVSNVHAQIKEEKLILNRNREPEVKKIEKKKTSIAAEKNYPPKGKDSLRYKITNIPIVSDFKTSTIAGEDISPQFKADSHRNYFQIGYGNYGKFLFDGNVSGQLKPNLEVGADVHHIDTSGLKKDYTWNSKQQTTEAHVFLNSYGTKGKLNIDTGLELNGFNYYGNYQKVIQPKAQAELKQNFTKVGVNAYYDFYANHYLNDIRLKTSFTKDHFNSKENYYDLNLNLSKHDFQISFEKEIKLNTNMGVGIQGVNTQFDLLKKNESRHFTANFTPEFTLFKGNHYLKIGSRFTVLSSQYQSLSSDKSTESKWHWFPTAELLIAPKDEVKFYAGVNGGIKLNTYSDLLHDNPFLVSDLLLRPTETKYHLYFGVKGDIEQNFKYDIHGGYSKLNNILFYRSNNLFSFNSGDLRPTYDYLNTFSTFYDHGNLSDVSISVAYFPLENLNLSGEFKYMSYALKNFDHAFYKPIIQTTLGAKYSLLNKKLDFGFKGILVTDRKANAFYPELATPDLETYTTNEVTHKKVAGYADLNLFAEYKIHKNISLFAMGNNLLGKSYQSYLGYKVMGAQILGGVKLEF</sequence>
<organism evidence="4 5">
    <name type="scientific">Elizabethkingia argenteiflava</name>
    <dbReference type="NCBI Taxonomy" id="2681556"/>
    <lineage>
        <taxon>Bacteria</taxon>
        <taxon>Pseudomonadati</taxon>
        <taxon>Bacteroidota</taxon>
        <taxon>Flavobacteriia</taxon>
        <taxon>Flavobacteriales</taxon>
        <taxon>Weeksellaceae</taxon>
        <taxon>Elizabethkingia</taxon>
    </lineage>
</organism>
<keyword evidence="5" id="KW-1185">Reference proteome</keyword>
<dbReference type="Gene3D" id="2.40.170.20">
    <property type="entry name" value="TonB-dependent receptor, beta-barrel domain"/>
    <property type="match status" value="1"/>
</dbReference>
<dbReference type="GO" id="GO:0009279">
    <property type="term" value="C:cell outer membrane"/>
    <property type="evidence" value="ECO:0007669"/>
    <property type="project" value="UniProtKB-SubCell"/>
</dbReference>
<comment type="caution">
    <text evidence="4">The sequence shown here is derived from an EMBL/GenBank/DDBJ whole genome shotgun (WGS) entry which is preliminary data.</text>
</comment>
<protein>
    <submittedName>
        <fullName evidence="4">TonB-dependent receptor</fullName>
    </submittedName>
</protein>
<evidence type="ECO:0000256" key="3">
    <source>
        <dbReference type="ARBA" id="ARBA00023237"/>
    </source>
</evidence>
<evidence type="ECO:0000313" key="5">
    <source>
        <dbReference type="Proteomes" id="UP000553459"/>
    </source>
</evidence>
<accession>A0A845PT99</accession>